<name>A0A087U3G6_STEMI</name>
<dbReference type="InterPro" id="IPR052763">
    <property type="entry name" value="DnaJ_C4"/>
</dbReference>
<dbReference type="PANTHER" id="PTHR44825">
    <property type="match status" value="1"/>
</dbReference>
<evidence type="ECO:0000313" key="3">
    <source>
        <dbReference type="EMBL" id="KFM71905.1"/>
    </source>
</evidence>
<dbReference type="PRINTS" id="PR00625">
    <property type="entry name" value="JDOMAIN"/>
</dbReference>
<dbReference type="SUPFAM" id="SSF46565">
    <property type="entry name" value="Chaperone J-domain"/>
    <property type="match status" value="1"/>
</dbReference>
<keyword evidence="1" id="KW-0812">Transmembrane</keyword>
<accession>A0A087U3G6</accession>
<dbReference type="SMART" id="SM00271">
    <property type="entry name" value="DnaJ"/>
    <property type="match status" value="1"/>
</dbReference>
<dbReference type="InterPro" id="IPR001623">
    <property type="entry name" value="DnaJ_domain"/>
</dbReference>
<dbReference type="OMA" id="KHAEFQE"/>
<dbReference type="Pfam" id="PF00226">
    <property type="entry name" value="DnaJ"/>
    <property type="match status" value="1"/>
</dbReference>
<feature type="non-terminal residue" evidence="3">
    <location>
        <position position="237"/>
    </location>
</feature>
<evidence type="ECO:0000256" key="1">
    <source>
        <dbReference type="SAM" id="Phobius"/>
    </source>
</evidence>
<protein>
    <submittedName>
        <fullName evidence="3">DnaJ-like protein subfamily C member 4</fullName>
    </submittedName>
</protein>
<dbReference type="AlphaFoldDB" id="A0A087U3G6"/>
<sequence length="237" mass="28520">MLIRIDVISRFRVFDVWTRIPNAFNTVLIKRYRTRSRRRSPYEVLGLKSTCSTQDVKKAYIKLCKELHPDKKPGDQSQHTKFVELNDAYSTLVNVDSRKQYDEQYAAVTSKTHDNFYWRHQRKASSPFKQPQGSWDHERPYYEREEYMEYICRSQKKYPANIAYRIKNIWIVMGCFVLVIAGSILYYSAYSYATNYTLHKVDQRSKRISEQYNDTRKNTLHNGKEEQIEKLRRKWNL</sequence>
<dbReference type="EMBL" id="KK117983">
    <property type="protein sequence ID" value="KFM71905.1"/>
    <property type="molecule type" value="Genomic_DNA"/>
</dbReference>
<keyword evidence="1" id="KW-0472">Membrane</keyword>
<dbReference type="Proteomes" id="UP000054359">
    <property type="component" value="Unassembled WGS sequence"/>
</dbReference>
<reference evidence="3 4" key="1">
    <citation type="submission" date="2013-11" db="EMBL/GenBank/DDBJ databases">
        <title>Genome sequencing of Stegodyphus mimosarum.</title>
        <authorList>
            <person name="Bechsgaard J."/>
        </authorList>
    </citation>
    <scope>NUCLEOTIDE SEQUENCE [LARGE SCALE GENOMIC DNA]</scope>
</reference>
<keyword evidence="1" id="KW-1133">Transmembrane helix</keyword>
<dbReference type="STRING" id="407821.A0A087U3G6"/>
<dbReference type="Gene3D" id="1.10.287.110">
    <property type="entry name" value="DnaJ domain"/>
    <property type="match status" value="1"/>
</dbReference>
<gene>
    <name evidence="3" type="ORF">X975_04989</name>
</gene>
<dbReference type="InterPro" id="IPR036869">
    <property type="entry name" value="J_dom_sf"/>
</dbReference>
<dbReference type="PROSITE" id="PS50076">
    <property type="entry name" value="DNAJ_2"/>
    <property type="match status" value="1"/>
</dbReference>
<keyword evidence="4" id="KW-1185">Reference proteome</keyword>
<dbReference type="OrthoDB" id="376357at2759"/>
<dbReference type="InterPro" id="IPR018253">
    <property type="entry name" value="DnaJ_domain_CS"/>
</dbReference>
<evidence type="ECO:0000313" key="4">
    <source>
        <dbReference type="Proteomes" id="UP000054359"/>
    </source>
</evidence>
<feature type="transmembrane region" description="Helical" evidence="1">
    <location>
        <begin position="169"/>
        <end position="189"/>
    </location>
</feature>
<dbReference type="CDD" id="cd06257">
    <property type="entry name" value="DnaJ"/>
    <property type="match status" value="1"/>
</dbReference>
<organism evidence="3 4">
    <name type="scientific">Stegodyphus mimosarum</name>
    <name type="common">African social velvet spider</name>
    <dbReference type="NCBI Taxonomy" id="407821"/>
    <lineage>
        <taxon>Eukaryota</taxon>
        <taxon>Metazoa</taxon>
        <taxon>Ecdysozoa</taxon>
        <taxon>Arthropoda</taxon>
        <taxon>Chelicerata</taxon>
        <taxon>Arachnida</taxon>
        <taxon>Araneae</taxon>
        <taxon>Araneomorphae</taxon>
        <taxon>Entelegynae</taxon>
        <taxon>Eresoidea</taxon>
        <taxon>Eresidae</taxon>
        <taxon>Stegodyphus</taxon>
    </lineage>
</organism>
<dbReference type="PANTHER" id="PTHR44825:SF1">
    <property type="entry name" value="DNAJ HOMOLOG SUBFAMILY C MEMBER 4"/>
    <property type="match status" value="1"/>
</dbReference>
<feature type="domain" description="J" evidence="2">
    <location>
        <begin position="40"/>
        <end position="105"/>
    </location>
</feature>
<evidence type="ECO:0000259" key="2">
    <source>
        <dbReference type="PROSITE" id="PS50076"/>
    </source>
</evidence>
<proteinExistence type="predicted"/>
<dbReference type="PROSITE" id="PS00636">
    <property type="entry name" value="DNAJ_1"/>
    <property type="match status" value="1"/>
</dbReference>